<dbReference type="AlphaFoldDB" id="A0A7C8VL18"/>
<comment type="caution">
    <text evidence="1">The sequence shown here is derived from an EMBL/GenBank/DDBJ whole genome shotgun (WGS) entry which is preliminary data.</text>
</comment>
<organism evidence="1 2">
    <name type="scientific">Orbilia oligospora</name>
    <name type="common">Nematode-trapping fungus</name>
    <name type="synonym">Arthrobotrys oligospora</name>
    <dbReference type="NCBI Taxonomy" id="2813651"/>
    <lineage>
        <taxon>Eukaryota</taxon>
        <taxon>Fungi</taxon>
        <taxon>Dikarya</taxon>
        <taxon>Ascomycota</taxon>
        <taxon>Pezizomycotina</taxon>
        <taxon>Orbiliomycetes</taxon>
        <taxon>Orbiliales</taxon>
        <taxon>Orbiliaceae</taxon>
        <taxon>Orbilia</taxon>
    </lineage>
</organism>
<evidence type="ECO:0000313" key="2">
    <source>
        <dbReference type="Proteomes" id="UP000474640"/>
    </source>
</evidence>
<gene>
    <name evidence="1" type="ORF">TWF970_006871</name>
</gene>
<dbReference type="Proteomes" id="UP000474640">
    <property type="component" value="Unassembled WGS sequence"/>
</dbReference>
<sequence length="102" mass="11077">MRGPCMLGRMTRLTGALSCLMPGVFVLHSSSWLAGWLTGTWYGSWELQGGKCHEEGAGAKLVRFPLIVSYHPDLLNPGSIPLLGDRSDGFNSKSIVDIIEQS</sequence>
<evidence type="ECO:0000313" key="1">
    <source>
        <dbReference type="EMBL" id="KAF3275423.1"/>
    </source>
</evidence>
<accession>A0A7C8VL18</accession>
<name>A0A7C8VL18_ORBOL</name>
<protein>
    <submittedName>
        <fullName evidence="1">Uncharacterized protein</fullName>
    </submittedName>
</protein>
<reference evidence="1 2" key="1">
    <citation type="submission" date="2020-01" db="EMBL/GenBank/DDBJ databases">
        <authorList>
            <person name="Palmer J.M."/>
        </authorList>
    </citation>
    <scope>NUCLEOTIDE SEQUENCE [LARGE SCALE GENOMIC DNA]</scope>
    <source>
        <strain evidence="1 2">TWF970</strain>
    </source>
</reference>
<proteinExistence type="predicted"/>
<dbReference type="EMBL" id="JAABOJ010000038">
    <property type="protein sequence ID" value="KAF3275423.1"/>
    <property type="molecule type" value="Genomic_DNA"/>
</dbReference>